<dbReference type="InterPro" id="IPR016161">
    <property type="entry name" value="Ald_DH/histidinol_DH"/>
</dbReference>
<dbReference type="InterPro" id="IPR015590">
    <property type="entry name" value="Aldehyde_DH_dom"/>
</dbReference>
<accession>A0A3R9ZCW7</accession>
<evidence type="ECO:0000256" key="3">
    <source>
        <dbReference type="PROSITE-ProRule" id="PRU10007"/>
    </source>
</evidence>
<dbReference type="AlphaFoldDB" id="A0A3R9ZCW7"/>
<protein>
    <submittedName>
        <fullName evidence="6">Aldehyde dehydrogenase family protein</fullName>
    </submittedName>
</protein>
<gene>
    <name evidence="6" type="ORF">EAH68_13515</name>
</gene>
<keyword evidence="7" id="KW-1185">Reference proteome</keyword>
<dbReference type="SUPFAM" id="SSF53720">
    <property type="entry name" value="ALDH-like"/>
    <property type="match status" value="1"/>
</dbReference>
<reference evidence="6 7" key="1">
    <citation type="submission" date="2018-12" db="EMBL/GenBank/DDBJ databases">
        <title>YIM 101343 draft genome.</title>
        <authorList>
            <person name="Chen X."/>
        </authorList>
    </citation>
    <scope>NUCLEOTIDE SEQUENCE [LARGE SCALE GENOMIC DNA]</scope>
    <source>
        <strain evidence="6 7">YIM 101343</strain>
    </source>
</reference>
<dbReference type="Gene3D" id="3.40.605.10">
    <property type="entry name" value="Aldehyde Dehydrogenase, Chain A, domain 1"/>
    <property type="match status" value="1"/>
</dbReference>
<evidence type="ECO:0000313" key="6">
    <source>
        <dbReference type="EMBL" id="RSZ61397.1"/>
    </source>
</evidence>
<dbReference type="InterPro" id="IPR016163">
    <property type="entry name" value="Ald_DH_C"/>
</dbReference>
<dbReference type="FunFam" id="3.40.309.10:FF:000012">
    <property type="entry name" value="Betaine aldehyde dehydrogenase"/>
    <property type="match status" value="1"/>
</dbReference>
<evidence type="ECO:0000256" key="2">
    <source>
        <dbReference type="ARBA" id="ARBA00023002"/>
    </source>
</evidence>
<dbReference type="PANTHER" id="PTHR42804:SF1">
    <property type="entry name" value="ALDEHYDE DEHYDROGENASE-RELATED"/>
    <property type="match status" value="1"/>
</dbReference>
<keyword evidence="2 4" id="KW-0560">Oxidoreductase</keyword>
<feature type="active site" evidence="3">
    <location>
        <position position="250"/>
    </location>
</feature>
<dbReference type="OrthoDB" id="6882680at2"/>
<dbReference type="InterPro" id="IPR016162">
    <property type="entry name" value="Ald_DH_N"/>
</dbReference>
<dbReference type="PROSITE" id="PS00687">
    <property type="entry name" value="ALDEHYDE_DEHYDR_GLU"/>
    <property type="match status" value="1"/>
</dbReference>
<evidence type="ECO:0000259" key="5">
    <source>
        <dbReference type="Pfam" id="PF00171"/>
    </source>
</evidence>
<evidence type="ECO:0000313" key="7">
    <source>
        <dbReference type="Proteomes" id="UP000274907"/>
    </source>
</evidence>
<comment type="caution">
    <text evidence="6">The sequence shown here is derived from an EMBL/GenBank/DDBJ whole genome shotgun (WGS) entry which is preliminary data.</text>
</comment>
<dbReference type="Gene3D" id="3.40.309.10">
    <property type="entry name" value="Aldehyde Dehydrogenase, Chain A, domain 2"/>
    <property type="match status" value="1"/>
</dbReference>
<comment type="similarity">
    <text evidence="1 4">Belongs to the aldehyde dehydrogenase family.</text>
</comment>
<dbReference type="Proteomes" id="UP000274907">
    <property type="component" value="Unassembled WGS sequence"/>
</dbReference>
<proteinExistence type="inferred from homology"/>
<name>A0A3R9ZCW7_9CORY</name>
<evidence type="ECO:0000256" key="4">
    <source>
        <dbReference type="RuleBase" id="RU003345"/>
    </source>
</evidence>
<sequence length="481" mass="51559">MTTTTLTRYSDFYVDGRWEPASGQEWDDVRSPVTEQVLHTVRRSSSADVDRAVAAAKNAFPAFSRTTVAERIELLERILEVYRNRKEEFAQALTLEIGAPITLARGAQAGTGEGHLASAIEALRNQQLEESRGDSLIIREPAGVAALITPWNWPMNQIFTKVASALGAGCTVVFKPSEVAPLTGLLVAEILDEVGLPAGVFNLVTGDGPSVGSLLTSHPDVNVVSFTGSTRAGREITRAAADTIKIVHLELGGKSPDIILDDADFAKAVDACIEACFRNAGQSCSVTTRMLVPKKHAEEIIALAKEAAERYVVGDPAEETTTLGPIVNQRQFDHVQGLIQQGIDEGARLVTGGTGLPDGISTGYYTRPTVFADVDSSMSIAREEIFGPVLSILTYESEDEAIEIANDSIYGLGASVQSSDPQRALAVARRIRSGHVYINQQNSDYVSVPFGGWKQSGTGYEHSVWGIEGFQLIKAVLGISG</sequence>
<organism evidence="6 7">
    <name type="scientific">Corynebacterium hylobatis</name>
    <dbReference type="NCBI Taxonomy" id="1859290"/>
    <lineage>
        <taxon>Bacteria</taxon>
        <taxon>Bacillati</taxon>
        <taxon>Actinomycetota</taxon>
        <taxon>Actinomycetes</taxon>
        <taxon>Mycobacteriales</taxon>
        <taxon>Corynebacteriaceae</taxon>
        <taxon>Corynebacterium</taxon>
    </lineage>
</organism>
<dbReference type="GO" id="GO:0016620">
    <property type="term" value="F:oxidoreductase activity, acting on the aldehyde or oxo group of donors, NAD or NADP as acceptor"/>
    <property type="evidence" value="ECO:0007669"/>
    <property type="project" value="InterPro"/>
</dbReference>
<feature type="domain" description="Aldehyde dehydrogenase" evidence="5">
    <location>
        <begin position="21"/>
        <end position="476"/>
    </location>
</feature>
<dbReference type="RefSeq" id="WP_126121870.1">
    <property type="nucleotide sequence ID" value="NZ_RXHJ01000022.1"/>
</dbReference>
<dbReference type="EMBL" id="RXHJ01000022">
    <property type="protein sequence ID" value="RSZ61397.1"/>
    <property type="molecule type" value="Genomic_DNA"/>
</dbReference>
<dbReference type="FunFam" id="3.40.605.10:FF:000007">
    <property type="entry name" value="NAD/NADP-dependent betaine aldehyde dehydrogenase"/>
    <property type="match status" value="1"/>
</dbReference>
<dbReference type="InterPro" id="IPR029510">
    <property type="entry name" value="Ald_DH_CS_GLU"/>
</dbReference>
<dbReference type="Pfam" id="PF00171">
    <property type="entry name" value="Aldedh"/>
    <property type="match status" value="1"/>
</dbReference>
<dbReference type="PANTHER" id="PTHR42804">
    <property type="entry name" value="ALDEHYDE DEHYDROGENASE"/>
    <property type="match status" value="1"/>
</dbReference>
<dbReference type="CDD" id="cd07138">
    <property type="entry name" value="ALDH_CddD_SSP0762"/>
    <property type="match status" value="1"/>
</dbReference>
<evidence type="ECO:0000256" key="1">
    <source>
        <dbReference type="ARBA" id="ARBA00009986"/>
    </source>
</evidence>